<evidence type="ECO:0000256" key="2">
    <source>
        <dbReference type="ARBA" id="ARBA00011524"/>
    </source>
</evidence>
<dbReference type="Pfam" id="PF00575">
    <property type="entry name" value="S1"/>
    <property type="match status" value="1"/>
</dbReference>
<proteinExistence type="predicted"/>
<dbReference type="SUPFAM" id="SSF48452">
    <property type="entry name" value="TPR-like"/>
    <property type="match status" value="1"/>
</dbReference>
<feature type="compositionally biased region" description="Basic and acidic residues" evidence="6">
    <location>
        <begin position="1199"/>
        <end position="1213"/>
    </location>
</feature>
<feature type="region of interest" description="Disordered" evidence="6">
    <location>
        <begin position="1091"/>
        <end position="1124"/>
    </location>
</feature>
<feature type="domain" description="S1 motif" evidence="7">
    <location>
        <begin position="806"/>
        <end position="874"/>
    </location>
</feature>
<dbReference type="Proteomes" id="UP000250043">
    <property type="component" value="Unassembled WGS sequence"/>
</dbReference>
<evidence type="ECO:0000313" key="8">
    <source>
        <dbReference type="EMBL" id="OCH94735.1"/>
    </source>
</evidence>
<feature type="domain" description="S1 motif" evidence="7">
    <location>
        <begin position="346"/>
        <end position="414"/>
    </location>
</feature>
<feature type="domain" description="S1 motif" evidence="7">
    <location>
        <begin position="989"/>
        <end position="1062"/>
    </location>
</feature>
<dbReference type="InterPro" id="IPR003029">
    <property type="entry name" value="S1_domain"/>
</dbReference>
<dbReference type="InterPro" id="IPR045209">
    <property type="entry name" value="Rrp5"/>
</dbReference>
<dbReference type="CDD" id="cd05708">
    <property type="entry name" value="S1_Rrp5_repeat_sc12"/>
    <property type="match status" value="1"/>
</dbReference>
<dbReference type="Gene3D" id="2.40.50.140">
    <property type="entry name" value="Nucleic acid-binding proteins"/>
    <property type="match status" value="8"/>
</dbReference>
<keyword evidence="5" id="KW-0539">Nucleus</keyword>
<evidence type="ECO:0000259" key="7">
    <source>
        <dbReference type="PROSITE" id="PS50126"/>
    </source>
</evidence>
<protein>
    <submittedName>
        <fullName evidence="8">U3 snoRNP-associated protein Rrp5</fullName>
    </submittedName>
</protein>
<feature type="compositionally biased region" description="Basic and acidic residues" evidence="6">
    <location>
        <begin position="7"/>
        <end position="32"/>
    </location>
</feature>
<feature type="domain" description="S1 motif" evidence="7">
    <location>
        <begin position="534"/>
        <end position="603"/>
    </location>
</feature>
<organism evidence="8 9">
    <name type="scientific">Obba rivulosa</name>
    <dbReference type="NCBI Taxonomy" id="1052685"/>
    <lineage>
        <taxon>Eukaryota</taxon>
        <taxon>Fungi</taxon>
        <taxon>Dikarya</taxon>
        <taxon>Basidiomycota</taxon>
        <taxon>Agaricomycotina</taxon>
        <taxon>Agaricomycetes</taxon>
        <taxon>Polyporales</taxon>
        <taxon>Gelatoporiaceae</taxon>
        <taxon>Obba</taxon>
    </lineage>
</organism>
<dbReference type="InterPro" id="IPR057302">
    <property type="entry name" value="Rrp5_S1"/>
</dbReference>
<gene>
    <name evidence="8" type="ORF">OBBRIDRAFT_77104</name>
</gene>
<keyword evidence="4" id="KW-0677">Repeat</keyword>
<dbReference type="FunFam" id="2.40.50.140:FF:000155">
    <property type="entry name" value="rRNA biogenesis protein RRP5"/>
    <property type="match status" value="1"/>
</dbReference>
<dbReference type="PANTHER" id="PTHR23270:SF10">
    <property type="entry name" value="PROTEIN RRP5 HOMOLOG"/>
    <property type="match status" value="1"/>
</dbReference>
<dbReference type="FunFam" id="2.40.50.140:FF:000103">
    <property type="entry name" value="protein RRP5 homolog"/>
    <property type="match status" value="3"/>
</dbReference>
<evidence type="ECO:0000256" key="3">
    <source>
        <dbReference type="ARBA" id="ARBA00022552"/>
    </source>
</evidence>
<feature type="region of interest" description="Disordered" evidence="6">
    <location>
        <begin position="167"/>
        <end position="186"/>
    </location>
</feature>
<dbReference type="SMART" id="SM00386">
    <property type="entry name" value="HAT"/>
    <property type="match status" value="5"/>
</dbReference>
<feature type="compositionally biased region" description="Basic and acidic residues" evidence="6">
    <location>
        <begin position="94"/>
        <end position="111"/>
    </location>
</feature>
<dbReference type="Pfam" id="PF23231">
    <property type="entry name" value="HAT_Syf1_CNRKL1_C"/>
    <property type="match status" value="1"/>
</dbReference>
<dbReference type="PANTHER" id="PTHR23270">
    <property type="entry name" value="PROGRAMMED CELL DEATH PROTEIN 11 PRE-RRNA PROCESSING PROTEIN RRP5"/>
    <property type="match status" value="1"/>
</dbReference>
<dbReference type="SMART" id="SM00316">
    <property type="entry name" value="S1"/>
    <property type="match status" value="10"/>
</dbReference>
<dbReference type="SUPFAM" id="SSF50249">
    <property type="entry name" value="Nucleic acid-binding proteins"/>
    <property type="match status" value="8"/>
</dbReference>
<feature type="compositionally biased region" description="Acidic residues" evidence="6">
    <location>
        <begin position="1094"/>
        <end position="1116"/>
    </location>
</feature>
<dbReference type="OrthoDB" id="412781at2759"/>
<dbReference type="PROSITE" id="PS50126">
    <property type="entry name" value="S1"/>
    <property type="match status" value="9"/>
</dbReference>
<evidence type="ECO:0000256" key="1">
    <source>
        <dbReference type="ARBA" id="ARBA00004604"/>
    </source>
</evidence>
<dbReference type="InterPro" id="IPR011990">
    <property type="entry name" value="TPR-like_helical_dom_sf"/>
</dbReference>
<name>A0A8E2DS14_9APHY</name>
<dbReference type="InterPro" id="IPR057301">
    <property type="entry name" value="Rrp5_OB_4th"/>
</dbReference>
<evidence type="ECO:0000256" key="4">
    <source>
        <dbReference type="ARBA" id="ARBA00022737"/>
    </source>
</evidence>
<dbReference type="EMBL" id="KV722341">
    <property type="protein sequence ID" value="OCH94735.1"/>
    <property type="molecule type" value="Genomic_DNA"/>
</dbReference>
<feature type="region of interest" description="Disordered" evidence="6">
    <location>
        <begin position="1"/>
        <end position="59"/>
    </location>
</feature>
<feature type="domain" description="S1 motif" evidence="7">
    <location>
        <begin position="900"/>
        <end position="969"/>
    </location>
</feature>
<keyword evidence="9" id="KW-1185">Reference proteome</keyword>
<evidence type="ECO:0000256" key="5">
    <source>
        <dbReference type="ARBA" id="ARBA00023242"/>
    </source>
</evidence>
<dbReference type="InterPro" id="IPR055430">
    <property type="entry name" value="HAT_Syf1_CNRKL1_C"/>
</dbReference>
<feature type="compositionally biased region" description="Acidic residues" evidence="6">
    <location>
        <begin position="1172"/>
        <end position="1187"/>
    </location>
</feature>
<feature type="region of interest" description="Disordered" evidence="6">
    <location>
        <begin position="1169"/>
        <end position="1213"/>
    </location>
</feature>
<feature type="region of interest" description="Disordered" evidence="6">
    <location>
        <begin position="79"/>
        <end position="111"/>
    </location>
</feature>
<dbReference type="FunFam" id="1.25.40.10:FF:000727">
    <property type="entry name" value="Chromosome 1, whole genome shotgun sequence"/>
    <property type="match status" value="1"/>
</dbReference>
<dbReference type="GO" id="GO:0003723">
    <property type="term" value="F:RNA binding"/>
    <property type="evidence" value="ECO:0007669"/>
    <property type="project" value="TreeGrafter"/>
</dbReference>
<dbReference type="Pfam" id="PF24685">
    <property type="entry name" value="OB_RRP5_4th"/>
    <property type="match status" value="1"/>
</dbReference>
<feature type="domain" description="S1 motif" evidence="7">
    <location>
        <begin position="623"/>
        <end position="692"/>
    </location>
</feature>
<feature type="domain" description="S1 motif" evidence="7">
    <location>
        <begin position="711"/>
        <end position="784"/>
    </location>
</feature>
<comment type="subunit">
    <text evidence="2">Associated with the spliceosome.</text>
</comment>
<reference evidence="8 9" key="1">
    <citation type="submission" date="2016-07" db="EMBL/GenBank/DDBJ databases">
        <title>Draft genome of the white-rot fungus Obba rivulosa 3A-2.</title>
        <authorList>
            <consortium name="DOE Joint Genome Institute"/>
            <person name="Miettinen O."/>
            <person name="Riley R."/>
            <person name="Acob R."/>
            <person name="Barry K."/>
            <person name="Cullen D."/>
            <person name="De Vries R."/>
            <person name="Hainaut M."/>
            <person name="Hatakka A."/>
            <person name="Henrissat B."/>
            <person name="Hilden K."/>
            <person name="Kuo R."/>
            <person name="Labutti K."/>
            <person name="Lipzen A."/>
            <person name="Makela M.R."/>
            <person name="Sandor L."/>
            <person name="Spatafora J.W."/>
            <person name="Grigoriev I.V."/>
            <person name="Hibbett D.S."/>
        </authorList>
    </citation>
    <scope>NUCLEOTIDE SEQUENCE [LARGE SCALE GENOMIC DNA]</scope>
    <source>
        <strain evidence="8 9">3A-2</strain>
    </source>
</reference>
<evidence type="ECO:0000313" key="9">
    <source>
        <dbReference type="Proteomes" id="UP000250043"/>
    </source>
</evidence>
<dbReference type="CDD" id="cd05707">
    <property type="entry name" value="S1_Rrp5_repeat_sc11"/>
    <property type="match status" value="1"/>
</dbReference>
<sequence>MAGGKKRVLDEDSGLRKTKKVKTDDNTKKSKAPENAVESNIHGAPEEVDFPRGGGTSLTPLEVKTLRAEAVQEANQELFEDADAVTKPAKRSGRKSDVSGKERKTPKERKGEAIRVEHLNYKRVEVGMKVLAQVISVEPLALIVSLPNQLFAHVPITQISSELTERLERMGEEDEDSVDEEAEENGSARVPDLLDLFKPGQYIRAVVTAVHAPGSTDVSGLGRARDEAQKASRRVELSIVPEKVNGAVAKADVRQGSTFTAAIKSVEDHGYILNLGVPEISGFLSFKDATKGYPQNGAKLHVGQILDISVTKVASNGRTCTVTVDPREFHSSSISEISSVTSVLPGTLVQSLITAVVPDGLNLQILGYFGGTVDQFHLLTGDTEENYKVGTKVKARVLYDLHQSSPPRFALSLAEHVLSLSPKRAGGSRDDDGSILPDAYPVGCTLDAVEVIRVESERGLIVRVSPEVEGFVHISQVSDDHVPSLSLSSGSWKKGTTHKARVTGYFPLDGILQLSLRPSVLTQKFLQVGEVQVGEVIKGTVKKLTDSALFVSISGNVDGVVWPNHYADISLKHPQKRFRPGGSIKCRVLVVDPVRKRVALTAKKTLLDSTLPIISKFEDAQVGLVTHAVVFKTSEKSLQVEFYNNIKAIVPAREASEAAVASLSNAFPVGKPVTVRIVSVDPESSRITASIRQASPTYKSAVTDISGVEIGNNVEGVIADIHKDKLVLTLQPTQVTALLSLNNLANRREVSVAQLRTKLKVGDKLQDLVVVSRNPEKSFVLVASSPKDKVAQVPKGSLSLDTVEVGQVVGGRVLRHIRQGALVKLTTSISGVLHPTDACDDYESGSPFPPVDSIIRAVIIAVNKEKRQLTLSTRSSRLRPDKKQVPADREIESLNALSPGDTVRGFIKSVAEHGLFVMLGRNIDARVQIKELFDDFVKDWKSRFTVNQLIKGRIVSVDHEKKQVEMSFRSGDITKSTSSRLSFAHLSEGQKVNGRVKKIEEYGLFIEIEGTKLSGLCHKSELSDNKDADVTLALRSFREGDPVKAKILSVDSEKRRISFGLKPSYFTEDDLEASGEDSALEDDSTSQAFGVIETSEDPASEAELESDEGEAEEDADSSDHDGSEADVVDMDVDINFQSTISEHPLAVNGASVPSTMPLSIKEGFQWSASGAQDEDAEMTSSSEDDEDQKATGKKRRKRKEIEQDLTADLHTKTPDSNADFERVLLGSPNSSYLWIQYMSFQLQLSEVDKAREVARRALRTISFREEQEKLNVWIALLNLENTYGTDESLESTFKDAARHNDSKTIHLRMAAIFEQSEKSEKAEEQFKKTCKKFGQSSKVWTLFADHYLRHGKLEEARQLLPRSLQSLEKRKHLKTISKFAQLEYKLGDPERGKTLFEGIIDSHPKRWDLWSIYMDMEASQGAIGNLRNLFNRVLALKMTSHKAKSFFKKWLDLERRLGDEEGAATVKVKAIEWTQRAANTA</sequence>
<accession>A0A8E2DS14</accession>
<dbReference type="InterPro" id="IPR048059">
    <property type="entry name" value="Rrp5_S1_rpt_hs1_sc1"/>
</dbReference>
<dbReference type="CDD" id="cd05697">
    <property type="entry name" value="S1_Rrp5_repeat_hs5"/>
    <property type="match status" value="1"/>
</dbReference>
<dbReference type="Gene3D" id="1.25.40.10">
    <property type="entry name" value="Tetratricopeptide repeat domain"/>
    <property type="match status" value="1"/>
</dbReference>
<feature type="domain" description="S1 motif" evidence="7">
    <location>
        <begin position="443"/>
        <end position="517"/>
    </location>
</feature>
<dbReference type="GO" id="GO:0006364">
    <property type="term" value="P:rRNA processing"/>
    <property type="evidence" value="ECO:0007669"/>
    <property type="project" value="UniProtKB-KW"/>
</dbReference>
<feature type="compositionally biased region" description="Acidic residues" evidence="6">
    <location>
        <begin position="171"/>
        <end position="184"/>
    </location>
</feature>
<feature type="domain" description="S1 motif" evidence="7">
    <location>
        <begin position="256"/>
        <end position="325"/>
    </location>
</feature>
<dbReference type="FunFam" id="2.40.50.140:FF:000148">
    <property type="entry name" value="protein RRP5 homolog isoform X1"/>
    <property type="match status" value="1"/>
</dbReference>
<dbReference type="CDD" id="cd05693">
    <property type="entry name" value="S1_Rrp5_repeat_hs1_sc1"/>
    <property type="match status" value="1"/>
</dbReference>
<evidence type="ECO:0000256" key="6">
    <source>
        <dbReference type="SAM" id="MobiDB-lite"/>
    </source>
</evidence>
<dbReference type="InterPro" id="IPR003107">
    <property type="entry name" value="HAT"/>
</dbReference>
<dbReference type="InterPro" id="IPR012340">
    <property type="entry name" value="NA-bd_OB-fold"/>
</dbReference>
<dbReference type="GO" id="GO:0032040">
    <property type="term" value="C:small-subunit processome"/>
    <property type="evidence" value="ECO:0007669"/>
    <property type="project" value="TreeGrafter"/>
</dbReference>
<dbReference type="Pfam" id="PF23459">
    <property type="entry name" value="S1_RRP5"/>
    <property type="match status" value="2"/>
</dbReference>
<comment type="subcellular location">
    <subcellularLocation>
        <location evidence="1">Nucleus</location>
        <location evidence="1">Nucleolus</location>
    </subcellularLocation>
</comment>
<keyword evidence="3" id="KW-0698">rRNA processing</keyword>